<feature type="non-terminal residue" evidence="2">
    <location>
        <position position="1"/>
    </location>
</feature>
<evidence type="ECO:0000259" key="1">
    <source>
        <dbReference type="Pfam" id="PF12146"/>
    </source>
</evidence>
<accession>N1UKY1</accession>
<dbReference type="PANTHER" id="PTHR11005">
    <property type="entry name" value="LYSOSOMAL ACID LIPASE-RELATED"/>
    <property type="match status" value="1"/>
</dbReference>
<comment type="caution">
    <text evidence="2">The sequence shown here is derived from an EMBL/GenBank/DDBJ whole genome shotgun (WGS) entry which is preliminary data.</text>
</comment>
<dbReference type="Proteomes" id="UP000012220">
    <property type="component" value="Unassembled WGS sequence"/>
</dbReference>
<dbReference type="SUPFAM" id="SSF53474">
    <property type="entry name" value="alpha/beta-Hydrolases"/>
    <property type="match status" value="1"/>
</dbReference>
<proteinExistence type="predicted"/>
<dbReference type="Gene3D" id="3.40.50.1820">
    <property type="entry name" value="alpha/beta hydrolase"/>
    <property type="match status" value="1"/>
</dbReference>
<evidence type="ECO:0000313" key="3">
    <source>
        <dbReference type="Proteomes" id="UP000012220"/>
    </source>
</evidence>
<dbReference type="EMBL" id="AHNY02000197">
    <property type="protein sequence ID" value="EMY24319.1"/>
    <property type="molecule type" value="Genomic_DNA"/>
</dbReference>
<reference evidence="2 3" key="1">
    <citation type="submission" date="2013-02" db="EMBL/GenBank/DDBJ databases">
        <authorList>
            <person name="Harkins D.M."/>
            <person name="Durkin A.S."/>
            <person name="Brinkac L.M."/>
            <person name="Haft D.H."/>
            <person name="Selengut J.D."/>
            <person name="Sanka R."/>
            <person name="DePew J."/>
            <person name="Purushe J."/>
            <person name="Picardeau M."/>
            <person name="Werts C."/>
            <person name="Goarant C."/>
            <person name="Vinetz J.M."/>
            <person name="Sutton G.G."/>
            <person name="Nierman W.C."/>
            <person name="Fouts D.E."/>
        </authorList>
    </citation>
    <scope>NUCLEOTIDE SEQUENCE [LARGE SCALE GENOMIC DNA]</scope>
    <source>
        <strain evidence="2 3">200703203</strain>
    </source>
</reference>
<dbReference type="AlphaFoldDB" id="N1UKY1"/>
<gene>
    <name evidence="2" type="ORF">LEP1GSC115_0060</name>
</gene>
<feature type="domain" description="Serine aminopeptidase S33" evidence="1">
    <location>
        <begin position="9"/>
        <end position="207"/>
    </location>
</feature>
<evidence type="ECO:0000313" key="2">
    <source>
        <dbReference type="EMBL" id="EMY24319.1"/>
    </source>
</evidence>
<sequence>PTRYEDFTFDDIVKYDVPAMIEKVKKITGSDRISYVGHSMGAMILYSHFCISEHKKDVEDIAAFVSLGGPGNLNHIGITLIGMLSRFPRARKMLDLKFGASILAPLAGELYTPIDEVLYNPNTTSSRTVKKIMKNAIENVSDGVTEQFMHWIETKRMHSLNGFYDYVQLQKKISVPSLFIAGEKDVIATPESVRSVYEKASSRKKNLE</sequence>
<protein>
    <submittedName>
        <fullName evidence="2">Hydrolase, alpha/beta domain protein</fullName>
    </submittedName>
</protein>
<name>N1UKY1_LEPIR</name>
<organism evidence="2 3">
    <name type="scientific">Leptospira interrogans serovar Australis str. 200703203</name>
    <dbReference type="NCBI Taxonomy" id="1085541"/>
    <lineage>
        <taxon>Bacteria</taxon>
        <taxon>Pseudomonadati</taxon>
        <taxon>Spirochaetota</taxon>
        <taxon>Spirochaetia</taxon>
        <taxon>Leptospirales</taxon>
        <taxon>Leptospiraceae</taxon>
        <taxon>Leptospira</taxon>
    </lineage>
</organism>
<dbReference type="GO" id="GO:0016787">
    <property type="term" value="F:hydrolase activity"/>
    <property type="evidence" value="ECO:0007669"/>
    <property type="project" value="UniProtKB-KW"/>
</dbReference>
<dbReference type="Pfam" id="PF12146">
    <property type="entry name" value="Hydrolase_4"/>
    <property type="match status" value="1"/>
</dbReference>
<dbReference type="InterPro" id="IPR022742">
    <property type="entry name" value="Hydrolase_4"/>
</dbReference>
<dbReference type="InterPro" id="IPR029058">
    <property type="entry name" value="AB_hydrolase_fold"/>
</dbReference>
<keyword evidence="2" id="KW-0378">Hydrolase</keyword>